<dbReference type="InterPro" id="IPR016024">
    <property type="entry name" value="ARM-type_fold"/>
</dbReference>
<dbReference type="PANTHER" id="PTHR23424">
    <property type="entry name" value="SERUM AMYLOID A"/>
    <property type="match status" value="1"/>
</dbReference>
<dbReference type="Proteomes" id="UP000669903">
    <property type="component" value="Unassembled WGS sequence"/>
</dbReference>
<organism evidence="14 15">
    <name type="scientific">Acromyrmex charruanus</name>
    <dbReference type="NCBI Taxonomy" id="2715315"/>
    <lineage>
        <taxon>Eukaryota</taxon>
        <taxon>Metazoa</taxon>
        <taxon>Ecdysozoa</taxon>
        <taxon>Arthropoda</taxon>
        <taxon>Hexapoda</taxon>
        <taxon>Insecta</taxon>
        <taxon>Pterygota</taxon>
        <taxon>Neoptera</taxon>
        <taxon>Endopterygota</taxon>
        <taxon>Hymenoptera</taxon>
        <taxon>Apocrita</taxon>
        <taxon>Aculeata</taxon>
        <taxon>Formicoidea</taxon>
        <taxon>Formicidae</taxon>
        <taxon>Myrmicinae</taxon>
        <taxon>Acromyrmex</taxon>
    </lineage>
</organism>
<comment type="subcellular location">
    <subcellularLocation>
        <location evidence="3">Cytoplasm</location>
    </subcellularLocation>
    <subcellularLocation>
        <location evidence="2">Membrane</location>
        <topology evidence="2">Single-pass membrane protein</topology>
    </subcellularLocation>
    <subcellularLocation>
        <location evidence="1">Nucleus</location>
    </subcellularLocation>
</comment>
<dbReference type="GO" id="GO:0005654">
    <property type="term" value="C:nucleoplasm"/>
    <property type="evidence" value="ECO:0007669"/>
    <property type="project" value="TreeGrafter"/>
</dbReference>
<dbReference type="GO" id="GO:0016020">
    <property type="term" value="C:membrane"/>
    <property type="evidence" value="ECO:0007669"/>
    <property type="project" value="UniProtKB-SubCell"/>
</dbReference>
<reference evidence="14" key="1">
    <citation type="submission" date="2020-03" db="EMBL/GenBank/DDBJ databases">
        <title>Relaxed selection underlies rapid genomic changes in the transitions from sociality to social parasitism in ants.</title>
        <authorList>
            <person name="Bi X."/>
        </authorList>
    </citation>
    <scope>NUCLEOTIDE SEQUENCE</scope>
    <source>
        <strain evidence="14">BGI-DK2014a</strain>
        <tissue evidence="14">Whole body</tissue>
    </source>
</reference>
<dbReference type="GO" id="GO:0005737">
    <property type="term" value="C:cytoplasm"/>
    <property type="evidence" value="ECO:0007669"/>
    <property type="project" value="UniProtKB-SubCell"/>
</dbReference>
<feature type="compositionally biased region" description="Basic and acidic residues" evidence="12">
    <location>
        <begin position="993"/>
        <end position="1011"/>
    </location>
</feature>
<protein>
    <submittedName>
        <fullName evidence="14">LRMP protein</fullName>
    </submittedName>
</protein>
<keyword evidence="15" id="KW-1185">Reference proteome</keyword>
<gene>
    <name evidence="14" type="primary">Lrmp</name>
    <name evidence="14" type="ORF">G6Z76_0006138</name>
</gene>
<evidence type="ECO:0000256" key="10">
    <source>
        <dbReference type="ARBA" id="ARBA00038401"/>
    </source>
</evidence>
<evidence type="ECO:0000256" key="6">
    <source>
        <dbReference type="ARBA" id="ARBA00022989"/>
    </source>
</evidence>
<keyword evidence="6 13" id="KW-1133">Transmembrane helix</keyword>
<keyword evidence="7 11" id="KW-0175">Coiled coil</keyword>
<dbReference type="Pfam" id="PF05781">
    <property type="entry name" value="MRVI1"/>
    <property type="match status" value="1"/>
</dbReference>
<evidence type="ECO:0000256" key="4">
    <source>
        <dbReference type="ARBA" id="ARBA00022490"/>
    </source>
</evidence>
<dbReference type="SUPFAM" id="SSF48371">
    <property type="entry name" value="ARM repeat"/>
    <property type="match status" value="1"/>
</dbReference>
<feature type="transmembrane region" description="Helical" evidence="13">
    <location>
        <begin position="1755"/>
        <end position="1773"/>
    </location>
</feature>
<comment type="caution">
    <text evidence="14">The sequence shown here is derived from an EMBL/GenBank/DDBJ whole genome shotgun (WGS) entry which is preliminary data.</text>
</comment>
<evidence type="ECO:0000256" key="1">
    <source>
        <dbReference type="ARBA" id="ARBA00004123"/>
    </source>
</evidence>
<feature type="compositionally biased region" description="Basic and acidic residues" evidence="12">
    <location>
        <begin position="1268"/>
        <end position="1290"/>
    </location>
</feature>
<feature type="non-terminal residue" evidence="14">
    <location>
        <position position="1808"/>
    </location>
</feature>
<feature type="coiled-coil region" evidence="11">
    <location>
        <begin position="517"/>
        <end position="691"/>
    </location>
</feature>
<evidence type="ECO:0000313" key="15">
    <source>
        <dbReference type="Proteomes" id="UP000669903"/>
    </source>
</evidence>
<name>A0A836GG31_9HYME</name>
<feature type="non-terminal residue" evidence="14">
    <location>
        <position position="1"/>
    </location>
</feature>
<evidence type="ECO:0000256" key="2">
    <source>
        <dbReference type="ARBA" id="ARBA00004167"/>
    </source>
</evidence>
<dbReference type="PANTHER" id="PTHR23424:SF23">
    <property type="entry name" value="PROTEIN SAAL1"/>
    <property type="match status" value="1"/>
</dbReference>
<evidence type="ECO:0000313" key="14">
    <source>
        <dbReference type="EMBL" id="KAG5341311.1"/>
    </source>
</evidence>
<evidence type="ECO:0000256" key="11">
    <source>
        <dbReference type="SAM" id="Coils"/>
    </source>
</evidence>
<dbReference type="InterPro" id="IPR011989">
    <property type="entry name" value="ARM-like"/>
</dbReference>
<keyword evidence="8 13" id="KW-0472">Membrane</keyword>
<keyword evidence="4" id="KW-0963">Cytoplasm</keyword>
<dbReference type="Gene3D" id="1.25.10.10">
    <property type="entry name" value="Leucine-rich Repeat Variant"/>
    <property type="match status" value="1"/>
</dbReference>
<proteinExistence type="inferred from homology"/>
<feature type="region of interest" description="Disordered" evidence="12">
    <location>
        <begin position="1118"/>
        <end position="1139"/>
    </location>
</feature>
<accession>A0A836GG31</accession>
<evidence type="ECO:0000256" key="7">
    <source>
        <dbReference type="ARBA" id="ARBA00023054"/>
    </source>
</evidence>
<feature type="region of interest" description="Disordered" evidence="12">
    <location>
        <begin position="1262"/>
        <end position="1305"/>
    </location>
</feature>
<evidence type="ECO:0000256" key="3">
    <source>
        <dbReference type="ARBA" id="ARBA00004496"/>
    </source>
</evidence>
<comment type="similarity">
    <text evidence="10">Belongs to the SAAL1 family.</text>
</comment>
<feature type="region of interest" description="Disordered" evidence="12">
    <location>
        <begin position="993"/>
        <end position="1016"/>
    </location>
</feature>
<evidence type="ECO:0000256" key="5">
    <source>
        <dbReference type="ARBA" id="ARBA00022692"/>
    </source>
</evidence>
<evidence type="ECO:0000256" key="8">
    <source>
        <dbReference type="ARBA" id="ARBA00023136"/>
    </source>
</evidence>
<evidence type="ECO:0000256" key="12">
    <source>
        <dbReference type="SAM" id="MobiDB-lite"/>
    </source>
</evidence>
<feature type="coiled-coil region" evidence="11">
    <location>
        <begin position="743"/>
        <end position="770"/>
    </location>
</feature>
<keyword evidence="9" id="KW-0539">Nucleus</keyword>
<evidence type="ECO:0000256" key="9">
    <source>
        <dbReference type="ARBA" id="ARBA00023242"/>
    </source>
</evidence>
<dbReference type="EMBL" id="JAANIC010003323">
    <property type="protein sequence ID" value="KAG5341311.1"/>
    <property type="molecule type" value="Genomic_DNA"/>
</dbReference>
<dbReference type="InterPro" id="IPR052464">
    <property type="entry name" value="Synovial_Prolif_Regulator"/>
</dbReference>
<evidence type="ECO:0000256" key="13">
    <source>
        <dbReference type="SAM" id="Phobius"/>
    </source>
</evidence>
<dbReference type="InterPro" id="IPR008677">
    <property type="entry name" value="MRVI1"/>
</dbReference>
<sequence length="1808" mass="207548">MIDSQDVSKEELEVLKGDAVGNNLCSSKWILNTLMSLLKVDENGWTEELEDQLCTLWDLSTEGEVVSYLLSQDFLQIAKYLLTIYDEPRFTEIVLGIIGNVCCNDEAIDAIGCDQELVKQILSHLESSDSLILIQLIRILQLIAWKIRQNPQSNWVAHLTECEFFGATVIFILKSSTNDNLLISTMSLLEFISQINLLKKLFKINDLIPALLESFAQVLPEGKTSLSELTFVQHWLAVLIAVMESGSLTFEDYENDEKLMDIMYRILKPYNKSYNLYPIQQQGANIIYDAMRVLLSFRRCNVNIPTRIDCIIAILIFSLKTVLETDEEKKMRELDPNELINDLLDYIIKYWLHIIEFCTSEQIVEILGIASLFFALRRVKSDQKRSVVFSVLQQIFMDCDTLMSTLMPDLTVLTDAVPISRIVEYIQDQLPNWSIDNLEELWKCLAAVSTNDCVNLQQFKEATKCWIIKIQQVQSAEHSNNNNVQEKLYLMNDADSSLKTMDLTNDIVKLEFRNIKFRKLCEENNVLRDELERHERSINNLKQQHSITEKQLKHYVHKCQQFEKENDEQRDQLNELIKNEKTMTLALQRYTKEHQNLLKQLEAAEIEIQAIPSLKEKLEKITKEKMEYLKLITKIQEEFDEKENNYCQLKTTITKLEDTNISMKEDYEYTIHNLREKNRKLMDENVELQSLSVLNACSTEERLSLSPVLDEDECYLHSTPYKSIKVSMEDSLYTELKASGFTADYSRNNIQELEEELNEYDAKIVTILEQLEKIIQFFVTMRSSVDDLSYFNSQDTDAKTHNIDILRHKVSFLLNMMTEEITRRNMRQDSSTQLQVEPINATSSLKQFSIRSFRDLLSTHATQLKVETGLWSITHYANNDDLFSRVIKTCPSPSVQNRFRIIEPIIKELHIIESTLSALTNRKDCSLAGNLRNRSIHTLPSDLQLSSLAVKDSRQTFGYQNPETNTIDVLFARGDGLTQEDHDEKSVLLTAEARDVSKEHLTHSEENRSSEMSKGSSILKVDSKALATSEEIKWDCISEQVPEVSNASNPASPRRKISVYCRPFDVVAVQDPLENHQGPNLEVKQSSSIPHNSSSQINKITDWERNIVMNYAFNHGYRNRESDSDSTNSTPEKQFQHSLDDETPIEQTILRKIHLAPTRLKFPLEAKNELYRIVEASNCASPVSMNSSELDFSPIVGNKKDDVSMHSSSTFIDKCKMKNVVFESTPYLNKTVSQAHLVSNDCLFSRDQTDLAKIMDSKDPHSLTCVQRDGESQSRIERSVDSQMSNREDSLAVSGNDECKPTGSSDRCSIAEEVVNEVDEIVNVAPSASLTDSDSIKVMPCKNVVQSDEKARERNLLEMKREIPQLTLNMKRSYSEGENIGRLECRCKKNSSLIPENNQRVKVFPSLVDIRLQESGPVCINLANLSDIELAIRENSNEFELQKKYIAFSLCLCTERLTLPRRIALSLRQRDQSEKNLSYEANTKIYLELAPLCTDRESVERVERVRHQLDMIVRCAHRVSCAAETLGAVQQERRVSRAILLADKYLQVLHSRCEKLITNVAETKQILVDNNIVIEENASELNDELPRIRYRSGTPANNRMMVARRRASVATMSRPIGNVQDMKAICLDTMRQRNSVSGRMTLRRPSFSSESPKWEIEKLHRAESSNSISELRGIFEQAESRRSSREENNNMLRLNHSNGQSTVNCAIIDNEVWTNVKEEGSSEVSDNESINSESRSSVKSSQSFLLRRERRVLSIWYIVLLSIIIFFFVFYMIHAMSLNVCQEPLNKRLIGYVFDKCGQIRNAAPHPM</sequence>
<keyword evidence="5 13" id="KW-0812">Transmembrane</keyword>